<protein>
    <submittedName>
        <fullName evidence="1">Uncharacterized protein</fullName>
    </submittedName>
</protein>
<comment type="caution">
    <text evidence="1">The sequence shown here is derived from an EMBL/GenBank/DDBJ whole genome shotgun (WGS) entry which is preliminary data.</text>
</comment>
<name>T1B3I0_9ZZZZ</name>
<accession>T1B3I0</accession>
<dbReference type="EMBL" id="AUZZ01001406">
    <property type="protein sequence ID" value="EQD64442.1"/>
    <property type="molecule type" value="Genomic_DNA"/>
</dbReference>
<reference evidence="1" key="1">
    <citation type="submission" date="2013-08" db="EMBL/GenBank/DDBJ databases">
        <authorList>
            <person name="Mendez C."/>
            <person name="Richter M."/>
            <person name="Ferrer M."/>
            <person name="Sanchez J."/>
        </authorList>
    </citation>
    <scope>NUCLEOTIDE SEQUENCE</scope>
</reference>
<proteinExistence type="predicted"/>
<sequence>GRPGLLGAVLGRSEAHVVRLALIYALLDHSHEIGITHLKGALALWDYAARSGAFVFGDSTGDRAADEIWRAISTREEGITRSEIRDLFDRNKTKAEIDAALTSLVAAGRIERGVITGRGRPAEVWSARPISN</sequence>
<dbReference type="AlphaFoldDB" id="T1B3I0"/>
<feature type="non-terminal residue" evidence="1">
    <location>
        <position position="1"/>
    </location>
</feature>
<reference evidence="1" key="2">
    <citation type="journal article" date="2014" name="ISME J.">
        <title>Microbial stratification in low pH oxic and suboxic macroscopic growths along an acid mine drainage.</title>
        <authorList>
            <person name="Mendez-Garcia C."/>
            <person name="Mesa V."/>
            <person name="Sprenger R.R."/>
            <person name="Richter M."/>
            <person name="Diez M.S."/>
            <person name="Solano J."/>
            <person name="Bargiela R."/>
            <person name="Golyshina O.V."/>
            <person name="Manteca A."/>
            <person name="Ramos J.L."/>
            <person name="Gallego J.R."/>
            <person name="Llorente I."/>
            <person name="Martins Dos Santos V.A."/>
            <person name="Jensen O.N."/>
            <person name="Pelaez A.I."/>
            <person name="Sanchez J."/>
            <person name="Ferrer M."/>
        </authorList>
    </citation>
    <scope>NUCLEOTIDE SEQUENCE</scope>
</reference>
<gene>
    <name evidence="1" type="ORF">B2A_01997</name>
</gene>
<evidence type="ECO:0000313" key="1">
    <source>
        <dbReference type="EMBL" id="EQD64442.1"/>
    </source>
</evidence>
<organism evidence="1">
    <name type="scientific">mine drainage metagenome</name>
    <dbReference type="NCBI Taxonomy" id="410659"/>
    <lineage>
        <taxon>unclassified sequences</taxon>
        <taxon>metagenomes</taxon>
        <taxon>ecological metagenomes</taxon>
    </lineage>
</organism>